<proteinExistence type="predicted"/>
<feature type="active site" evidence="1">
    <location>
        <position position="279"/>
    </location>
</feature>
<feature type="disulfide bond" evidence="2">
    <location>
        <begin position="140"/>
        <end position="150"/>
    </location>
</feature>
<dbReference type="KEGG" id="nhu:H0264_12985"/>
<dbReference type="GO" id="GO:0019433">
    <property type="term" value="P:triglyceride catabolic process"/>
    <property type="evidence" value="ECO:0007669"/>
    <property type="project" value="TreeGrafter"/>
</dbReference>
<evidence type="ECO:0000256" key="2">
    <source>
        <dbReference type="PIRSR" id="PIRSR637460-2"/>
    </source>
</evidence>
<dbReference type="Proteomes" id="UP000515512">
    <property type="component" value="Chromosome"/>
</dbReference>
<feature type="disulfide bond" evidence="2">
    <location>
        <begin position="204"/>
        <end position="253"/>
    </location>
</feature>
<dbReference type="Pfam" id="PF13472">
    <property type="entry name" value="Lipase_GDSL_2"/>
    <property type="match status" value="1"/>
</dbReference>
<accession>A0A7D6VF54</accession>
<dbReference type="AlphaFoldDB" id="A0A7D6VF54"/>
<dbReference type="PANTHER" id="PTHR37981">
    <property type="entry name" value="LIPASE 2"/>
    <property type="match status" value="1"/>
</dbReference>
<dbReference type="InterPro" id="IPR037460">
    <property type="entry name" value="SEST-like"/>
</dbReference>
<dbReference type="InterPro" id="IPR036514">
    <property type="entry name" value="SGNH_hydro_sf"/>
</dbReference>
<keyword evidence="3" id="KW-0732">Signal</keyword>
<feature type="signal peptide" evidence="3">
    <location>
        <begin position="1"/>
        <end position="27"/>
    </location>
</feature>
<feature type="domain" description="SGNH hydrolase-type esterase" evidence="4">
    <location>
        <begin position="41"/>
        <end position="285"/>
    </location>
</feature>
<dbReference type="InterPro" id="IPR013830">
    <property type="entry name" value="SGNH_hydro"/>
</dbReference>
<keyword evidence="2" id="KW-1015">Disulfide bond</keyword>
<reference evidence="5 6" key="1">
    <citation type="submission" date="2020-07" db="EMBL/GenBank/DDBJ databases">
        <authorList>
            <person name="Zhuang K."/>
            <person name="Ran Y."/>
        </authorList>
    </citation>
    <scope>NUCLEOTIDE SEQUENCE [LARGE SCALE GENOMIC DNA]</scope>
    <source>
        <strain evidence="5 6">WCH-YHL-001</strain>
    </source>
</reference>
<dbReference type="GO" id="GO:0004806">
    <property type="term" value="F:triacylglycerol lipase activity"/>
    <property type="evidence" value="ECO:0007669"/>
    <property type="project" value="TreeGrafter"/>
</dbReference>
<feature type="active site" description="Nucleophile" evidence="1">
    <location>
        <position position="45"/>
    </location>
</feature>
<keyword evidence="6" id="KW-1185">Reference proteome</keyword>
<dbReference type="Gene3D" id="3.40.50.1110">
    <property type="entry name" value="SGNH hydrolase"/>
    <property type="match status" value="1"/>
</dbReference>
<protein>
    <submittedName>
        <fullName evidence="5">SGNH/GDSL hydrolase family protein</fullName>
    </submittedName>
</protein>
<evidence type="ECO:0000256" key="1">
    <source>
        <dbReference type="PIRSR" id="PIRSR637460-1"/>
    </source>
</evidence>
<evidence type="ECO:0000313" key="6">
    <source>
        <dbReference type="Proteomes" id="UP000515512"/>
    </source>
</evidence>
<evidence type="ECO:0000259" key="4">
    <source>
        <dbReference type="Pfam" id="PF13472"/>
    </source>
</evidence>
<dbReference type="RefSeq" id="WP_181584186.1">
    <property type="nucleotide sequence ID" value="NZ_CP059399.1"/>
</dbReference>
<evidence type="ECO:0000256" key="3">
    <source>
        <dbReference type="SAM" id="SignalP"/>
    </source>
</evidence>
<evidence type="ECO:0000313" key="5">
    <source>
        <dbReference type="EMBL" id="QLY33022.1"/>
    </source>
</evidence>
<dbReference type="CDD" id="cd01823">
    <property type="entry name" value="SEST_like"/>
    <property type="match status" value="1"/>
</dbReference>
<gene>
    <name evidence="5" type="ORF">H0264_12985</name>
</gene>
<dbReference type="SUPFAM" id="SSF52266">
    <property type="entry name" value="SGNH hydrolase"/>
    <property type="match status" value="1"/>
</dbReference>
<sequence>MRISRVVAAVVGASGILATALLPVAHADPDDAGTGFNEYVALGDSWAADATLSQITTVFTPAQCVQSARNYAKQVAATLNIPVFRDATCGGATTKHMTAPQTGTLGTNAPQFDRLTETTDLVTLEIGGNDAELAATVMTCVTLDPAATPCRDRMVVDGEDRMSRNLAATANRVIATIAGIRERAPQARILLLDYFQGVDLDGGCFPEIPISDGDAIWLGHKLLELHQTLAWVAETTGVDFVNTYDGSAGHDACQPVGTRWVEGLLPFSGNPIGLAVPFHPNQLGADYQARRVLETLGAR</sequence>
<organism evidence="5 6">
    <name type="scientific">Nocardia huaxiensis</name>
    <dbReference type="NCBI Taxonomy" id="2755382"/>
    <lineage>
        <taxon>Bacteria</taxon>
        <taxon>Bacillati</taxon>
        <taxon>Actinomycetota</taxon>
        <taxon>Actinomycetes</taxon>
        <taxon>Mycobacteriales</taxon>
        <taxon>Nocardiaceae</taxon>
        <taxon>Nocardia</taxon>
    </lineage>
</organism>
<dbReference type="EMBL" id="CP059399">
    <property type="protein sequence ID" value="QLY33022.1"/>
    <property type="molecule type" value="Genomic_DNA"/>
</dbReference>
<dbReference type="PANTHER" id="PTHR37981:SF1">
    <property type="entry name" value="SGNH HYDROLASE-TYPE ESTERASE DOMAIN-CONTAINING PROTEIN"/>
    <property type="match status" value="1"/>
</dbReference>
<feature type="disulfide bond" evidence="2">
    <location>
        <begin position="64"/>
        <end position="89"/>
    </location>
</feature>
<keyword evidence="5" id="KW-0378">Hydrolase</keyword>
<feature type="chain" id="PRO_5027663567" evidence="3">
    <location>
        <begin position="28"/>
        <end position="299"/>
    </location>
</feature>
<name>A0A7D6VF54_9NOCA</name>